<evidence type="ECO:0000313" key="6">
    <source>
        <dbReference type="EMBL" id="KAF9944553.1"/>
    </source>
</evidence>
<dbReference type="AlphaFoldDB" id="A0A9P6LV00"/>
<sequence>MRLSLTEISLTAVVALSILLLDSSTTTALPTAPLNRHPRSFLPPSKGLSPRSFPAPTDRRPHLQPRAELAPKSYDHHRVVRILLKTEVQLKKLTAVERELRLDYFSHNKILGGAVDVRVPPESFEKFKAL</sequence>
<keyword evidence="7" id="KW-1185">Reference proteome</keyword>
<feature type="non-terminal residue" evidence="6">
    <location>
        <position position="130"/>
    </location>
</feature>
<evidence type="ECO:0000256" key="1">
    <source>
        <dbReference type="ARBA" id="ARBA00022723"/>
    </source>
</evidence>
<evidence type="ECO:0000313" key="7">
    <source>
        <dbReference type="Proteomes" id="UP000738359"/>
    </source>
</evidence>
<evidence type="ECO:0000256" key="3">
    <source>
        <dbReference type="SAM" id="MobiDB-lite"/>
    </source>
</evidence>
<feature type="region of interest" description="Disordered" evidence="3">
    <location>
        <begin position="29"/>
        <end position="70"/>
    </location>
</feature>
<protein>
    <recommendedName>
        <fullName evidence="5">Carboxypeptidase activation peptide domain-containing protein</fullName>
    </recommendedName>
</protein>
<keyword evidence="4" id="KW-0732">Signal</keyword>
<evidence type="ECO:0000256" key="2">
    <source>
        <dbReference type="ARBA" id="ARBA00022833"/>
    </source>
</evidence>
<dbReference type="OrthoDB" id="3626597at2759"/>
<dbReference type="GO" id="GO:0046872">
    <property type="term" value="F:metal ion binding"/>
    <property type="evidence" value="ECO:0007669"/>
    <property type="project" value="UniProtKB-KW"/>
</dbReference>
<evidence type="ECO:0000259" key="5">
    <source>
        <dbReference type="Pfam" id="PF02244"/>
    </source>
</evidence>
<dbReference type="Pfam" id="PF02244">
    <property type="entry name" value="Propep_M14"/>
    <property type="match status" value="1"/>
</dbReference>
<organism evidence="6 7">
    <name type="scientific">Mortierella alpina</name>
    <name type="common">Oleaginous fungus</name>
    <name type="synonym">Mortierella renispora</name>
    <dbReference type="NCBI Taxonomy" id="64518"/>
    <lineage>
        <taxon>Eukaryota</taxon>
        <taxon>Fungi</taxon>
        <taxon>Fungi incertae sedis</taxon>
        <taxon>Mucoromycota</taxon>
        <taxon>Mortierellomycotina</taxon>
        <taxon>Mortierellomycetes</taxon>
        <taxon>Mortierellales</taxon>
        <taxon>Mortierellaceae</taxon>
        <taxon>Mortierella</taxon>
    </lineage>
</organism>
<reference evidence="6" key="1">
    <citation type="journal article" date="2020" name="Fungal Divers.">
        <title>Resolving the Mortierellaceae phylogeny through synthesis of multi-gene phylogenetics and phylogenomics.</title>
        <authorList>
            <person name="Vandepol N."/>
            <person name="Liber J."/>
            <person name="Desiro A."/>
            <person name="Na H."/>
            <person name="Kennedy M."/>
            <person name="Barry K."/>
            <person name="Grigoriev I.V."/>
            <person name="Miller A.N."/>
            <person name="O'Donnell K."/>
            <person name="Stajich J.E."/>
            <person name="Bonito G."/>
        </authorList>
    </citation>
    <scope>NUCLEOTIDE SEQUENCE</scope>
    <source>
        <strain evidence="6">CK1249</strain>
    </source>
</reference>
<feature type="domain" description="Carboxypeptidase activation peptide" evidence="5">
    <location>
        <begin position="81"/>
        <end position="129"/>
    </location>
</feature>
<dbReference type="Gene3D" id="3.30.70.340">
    <property type="entry name" value="Metallocarboxypeptidase-like"/>
    <property type="match status" value="1"/>
</dbReference>
<keyword evidence="2" id="KW-0862">Zinc</keyword>
<evidence type="ECO:0000256" key="4">
    <source>
        <dbReference type="SAM" id="SignalP"/>
    </source>
</evidence>
<gene>
    <name evidence="6" type="ORF">BGZ70_004547</name>
</gene>
<dbReference type="InterPro" id="IPR036990">
    <property type="entry name" value="M14A-like_propep"/>
</dbReference>
<feature type="signal peptide" evidence="4">
    <location>
        <begin position="1"/>
        <end position="28"/>
    </location>
</feature>
<name>A0A9P6LV00_MORAP</name>
<feature type="chain" id="PRO_5040509757" description="Carboxypeptidase activation peptide domain-containing protein" evidence="4">
    <location>
        <begin position="29"/>
        <end position="130"/>
    </location>
</feature>
<keyword evidence="1" id="KW-0479">Metal-binding</keyword>
<comment type="caution">
    <text evidence="6">The sequence shown here is derived from an EMBL/GenBank/DDBJ whole genome shotgun (WGS) entry which is preliminary data.</text>
</comment>
<dbReference type="SUPFAM" id="SSF54897">
    <property type="entry name" value="Protease propeptides/inhibitors"/>
    <property type="match status" value="1"/>
</dbReference>
<dbReference type="Proteomes" id="UP000738359">
    <property type="component" value="Unassembled WGS sequence"/>
</dbReference>
<accession>A0A9P6LV00</accession>
<dbReference type="InterPro" id="IPR003146">
    <property type="entry name" value="M14A_act_pep"/>
</dbReference>
<dbReference type="EMBL" id="JAAAHY010002400">
    <property type="protein sequence ID" value="KAF9944553.1"/>
    <property type="molecule type" value="Genomic_DNA"/>
</dbReference>
<proteinExistence type="predicted"/>